<organism evidence="1 2">
    <name type="scientific">Arabidopsis thaliana</name>
    <name type="common">Mouse-ear cress</name>
    <dbReference type="NCBI Taxonomy" id="3702"/>
    <lineage>
        <taxon>Eukaryota</taxon>
        <taxon>Viridiplantae</taxon>
        <taxon>Streptophyta</taxon>
        <taxon>Embryophyta</taxon>
        <taxon>Tracheophyta</taxon>
        <taxon>Spermatophyta</taxon>
        <taxon>Magnoliopsida</taxon>
        <taxon>eudicotyledons</taxon>
        <taxon>Gunneridae</taxon>
        <taxon>Pentapetalae</taxon>
        <taxon>rosids</taxon>
        <taxon>malvids</taxon>
        <taxon>Brassicales</taxon>
        <taxon>Brassicaceae</taxon>
        <taxon>Camelineae</taxon>
        <taxon>Arabidopsis</taxon>
    </lineage>
</organism>
<dbReference type="Proteomes" id="UP000434276">
    <property type="component" value="Unassembled WGS sequence"/>
</dbReference>
<dbReference type="ExpressionAtlas" id="A0A5S9Y212">
    <property type="expression patterns" value="baseline"/>
</dbReference>
<accession>A0A5S9Y212</accession>
<dbReference type="OrthoDB" id="1064547at2759"/>
<dbReference type="EMBL" id="CACSHJ010000096">
    <property type="protein sequence ID" value="CAA0400513.1"/>
    <property type="molecule type" value="Genomic_DNA"/>
</dbReference>
<reference evidence="1 2" key="1">
    <citation type="submission" date="2019-12" db="EMBL/GenBank/DDBJ databases">
        <authorList>
            <person name="Jiao W.-B."/>
            <person name="Schneeberger K."/>
        </authorList>
    </citation>
    <scope>NUCLEOTIDE SEQUENCE [LARGE SCALE GENOMIC DNA]</scope>
    <source>
        <strain evidence="2">cv. C24</strain>
    </source>
</reference>
<evidence type="ECO:0000313" key="2">
    <source>
        <dbReference type="Proteomes" id="UP000434276"/>
    </source>
</evidence>
<gene>
    <name evidence="1" type="ORF">C24_LOCUS21094</name>
</gene>
<name>A0A5S9Y212_ARATH</name>
<proteinExistence type="predicted"/>
<dbReference type="AlphaFoldDB" id="A0A5S9Y212"/>
<evidence type="ECO:0000313" key="1">
    <source>
        <dbReference type="EMBL" id="CAA0400513.1"/>
    </source>
</evidence>
<sequence>MSPGFKAFGFMMLEVFSATEIEQVEGSSEIGGFVFPVTVTDDRMCSQMVDVFSEAQHKQFQPIKQRAPLSNYFATHFLV</sequence>
<protein>
    <submittedName>
        <fullName evidence="1">Uncharacterized protein</fullName>
    </submittedName>
</protein>